<keyword evidence="6" id="KW-0539">Nucleus</keyword>
<organism evidence="10">
    <name type="scientific">Spirodela intermedia</name>
    <name type="common">Intermediate duckweed</name>
    <dbReference type="NCBI Taxonomy" id="51605"/>
    <lineage>
        <taxon>Eukaryota</taxon>
        <taxon>Viridiplantae</taxon>
        <taxon>Streptophyta</taxon>
        <taxon>Embryophyta</taxon>
        <taxon>Tracheophyta</taxon>
        <taxon>Spermatophyta</taxon>
        <taxon>Magnoliopsida</taxon>
        <taxon>Liliopsida</taxon>
        <taxon>Araceae</taxon>
        <taxon>Lemnoideae</taxon>
        <taxon>Spirodela</taxon>
    </lineage>
</organism>
<dbReference type="SUPFAM" id="SSF57959">
    <property type="entry name" value="Leucine zipper domain"/>
    <property type="match status" value="1"/>
</dbReference>
<dbReference type="CDD" id="cd14702">
    <property type="entry name" value="bZIP_plant_GBF1"/>
    <property type="match status" value="1"/>
</dbReference>
<evidence type="ECO:0000259" key="9">
    <source>
        <dbReference type="PROSITE" id="PS50217"/>
    </source>
</evidence>
<evidence type="ECO:0000256" key="5">
    <source>
        <dbReference type="ARBA" id="ARBA00023163"/>
    </source>
</evidence>
<feature type="domain" description="BZIP" evidence="9">
    <location>
        <begin position="84"/>
        <end position="147"/>
    </location>
</feature>
<feature type="coiled-coil region" evidence="7">
    <location>
        <begin position="78"/>
        <end position="136"/>
    </location>
</feature>
<keyword evidence="3" id="KW-0805">Transcription regulation</keyword>
<sequence length="187" mass="21288">MSTQASNLALDPSYEHLNGFSGICARPSGAQENPSCGEDSECMETKKIDTENAFGLEQTSGSPSRMFSSCESRGKQTLTEAEKEAKRLRRVLANRESARKTIFRRQARFEELAKRAAELSLENEKIKMEKVLLMEEYSSLRGTNIRLREQVIWSIREVSGIFLGRHGPIYGFFFCGFFFHRSSSSHW</sequence>
<comment type="similarity">
    <text evidence="2">Belongs to the bZIP family.</text>
</comment>
<dbReference type="InterPro" id="IPR044827">
    <property type="entry name" value="GBF-like"/>
</dbReference>
<dbReference type="GO" id="GO:0005634">
    <property type="term" value="C:nucleus"/>
    <property type="evidence" value="ECO:0007669"/>
    <property type="project" value="UniProtKB-SubCell"/>
</dbReference>
<name>A0A7I8J2U1_SPIIN</name>
<dbReference type="Proteomes" id="UP001189122">
    <property type="component" value="Unassembled WGS sequence"/>
</dbReference>
<dbReference type="EMBL" id="CACRZD030000008">
    <property type="protein sequence ID" value="CAA6663721.1"/>
    <property type="molecule type" value="Genomic_DNA"/>
</dbReference>
<proteinExistence type="inferred from homology"/>
<evidence type="ECO:0000256" key="6">
    <source>
        <dbReference type="ARBA" id="ARBA00023242"/>
    </source>
</evidence>
<keyword evidence="7" id="KW-0175">Coiled coil</keyword>
<dbReference type="GO" id="GO:0003700">
    <property type="term" value="F:DNA-binding transcription factor activity"/>
    <property type="evidence" value="ECO:0007669"/>
    <property type="project" value="InterPro"/>
</dbReference>
<keyword evidence="4" id="KW-0238">DNA-binding</keyword>
<dbReference type="SMART" id="SM00338">
    <property type="entry name" value="BRLZ"/>
    <property type="match status" value="1"/>
</dbReference>
<protein>
    <recommendedName>
        <fullName evidence="9">BZIP domain-containing protein</fullName>
    </recommendedName>
</protein>
<dbReference type="AlphaFoldDB" id="A0A7I8J2U1"/>
<dbReference type="PANTHER" id="PTHR45967:SF28">
    <property type="entry name" value="BASIC-LEUCINE ZIPPER (BZIP) TRANSCRIPTION FACTOR FAMILY PROTEIN"/>
    <property type="match status" value="1"/>
</dbReference>
<feature type="region of interest" description="Disordered" evidence="8">
    <location>
        <begin position="56"/>
        <end position="76"/>
    </location>
</feature>
<evidence type="ECO:0000256" key="2">
    <source>
        <dbReference type="ARBA" id="ARBA00007163"/>
    </source>
</evidence>
<evidence type="ECO:0000256" key="7">
    <source>
        <dbReference type="SAM" id="Coils"/>
    </source>
</evidence>
<evidence type="ECO:0000256" key="1">
    <source>
        <dbReference type="ARBA" id="ARBA00004123"/>
    </source>
</evidence>
<comment type="subcellular location">
    <subcellularLocation>
        <location evidence="1">Nucleus</location>
    </subcellularLocation>
</comment>
<dbReference type="InterPro" id="IPR046347">
    <property type="entry name" value="bZIP_sf"/>
</dbReference>
<dbReference type="GO" id="GO:0043565">
    <property type="term" value="F:sequence-specific DNA binding"/>
    <property type="evidence" value="ECO:0007669"/>
    <property type="project" value="InterPro"/>
</dbReference>
<evidence type="ECO:0000256" key="8">
    <source>
        <dbReference type="SAM" id="MobiDB-lite"/>
    </source>
</evidence>
<evidence type="ECO:0000313" key="11">
    <source>
        <dbReference type="Proteomes" id="UP001189122"/>
    </source>
</evidence>
<reference evidence="10 11" key="1">
    <citation type="submission" date="2019-12" db="EMBL/GenBank/DDBJ databases">
        <authorList>
            <person name="Scholz U."/>
            <person name="Mascher M."/>
            <person name="Fiebig A."/>
        </authorList>
    </citation>
    <scope>NUCLEOTIDE SEQUENCE</scope>
</reference>
<evidence type="ECO:0000313" key="10">
    <source>
        <dbReference type="EMBL" id="CAA2624262.1"/>
    </source>
</evidence>
<evidence type="ECO:0000256" key="4">
    <source>
        <dbReference type="ARBA" id="ARBA00023125"/>
    </source>
</evidence>
<gene>
    <name evidence="10" type="ORF">SI7747_08010110</name>
</gene>
<dbReference type="InterPro" id="IPR004827">
    <property type="entry name" value="bZIP"/>
</dbReference>
<evidence type="ECO:0000256" key="3">
    <source>
        <dbReference type="ARBA" id="ARBA00023015"/>
    </source>
</evidence>
<dbReference type="PROSITE" id="PS50217">
    <property type="entry name" value="BZIP"/>
    <property type="match status" value="1"/>
</dbReference>
<accession>A0A7I8J2U1</accession>
<dbReference type="Pfam" id="PF00170">
    <property type="entry name" value="bZIP_1"/>
    <property type="match status" value="1"/>
</dbReference>
<feature type="compositionally biased region" description="Polar residues" evidence="8">
    <location>
        <begin position="57"/>
        <end position="76"/>
    </location>
</feature>
<keyword evidence="5" id="KW-0804">Transcription</keyword>
<dbReference type="PANTHER" id="PTHR45967">
    <property type="entry name" value="G-BOX-BINDING FACTOR 3-RELATED"/>
    <property type="match status" value="1"/>
</dbReference>
<dbReference type="EMBL" id="LR743595">
    <property type="protein sequence ID" value="CAA2624262.1"/>
    <property type="molecule type" value="Genomic_DNA"/>
</dbReference>
<dbReference type="InterPro" id="IPR045314">
    <property type="entry name" value="bZIP_plant_GBF1"/>
</dbReference>
<keyword evidence="11" id="KW-1185">Reference proteome</keyword>